<dbReference type="Proteomes" id="UP000239936">
    <property type="component" value="Unassembled WGS sequence"/>
</dbReference>
<comment type="caution">
    <text evidence="2">The sequence shown here is derived from an EMBL/GenBank/DDBJ whole genome shotgun (WGS) entry which is preliminary data.</text>
</comment>
<feature type="transmembrane region" description="Helical" evidence="1">
    <location>
        <begin position="15"/>
        <end position="38"/>
    </location>
</feature>
<proteinExistence type="predicted"/>
<evidence type="ECO:0000313" key="3">
    <source>
        <dbReference type="Proteomes" id="UP000239936"/>
    </source>
</evidence>
<keyword evidence="1" id="KW-1133">Transmembrane helix</keyword>
<reference evidence="2 3" key="1">
    <citation type="submission" date="2018-01" db="EMBL/GenBank/DDBJ databases">
        <title>The complete genome sequence of Chromatium okenii LaCa, a purple sulfur bacterium with a turbulent life.</title>
        <authorList>
            <person name="Luedin S.M."/>
            <person name="Liechti N."/>
            <person name="Storelli N."/>
            <person name="Danza F."/>
            <person name="Wittwer M."/>
            <person name="Pothier J.F."/>
            <person name="Tonolla M.A."/>
        </authorList>
    </citation>
    <scope>NUCLEOTIDE SEQUENCE [LARGE SCALE GENOMIC DNA]</scope>
    <source>
        <strain evidence="2 3">LaCa</strain>
    </source>
</reference>
<name>A0A2S7XVH9_9GAMM</name>
<gene>
    <name evidence="2" type="ORF">CXB77_01435</name>
</gene>
<organism evidence="2 3">
    <name type="scientific">Chromatium okenii</name>
    <dbReference type="NCBI Taxonomy" id="61644"/>
    <lineage>
        <taxon>Bacteria</taxon>
        <taxon>Pseudomonadati</taxon>
        <taxon>Pseudomonadota</taxon>
        <taxon>Gammaproteobacteria</taxon>
        <taxon>Chromatiales</taxon>
        <taxon>Chromatiaceae</taxon>
        <taxon>Chromatium</taxon>
    </lineage>
</organism>
<dbReference type="AlphaFoldDB" id="A0A2S7XVH9"/>
<protein>
    <submittedName>
        <fullName evidence="2">Uncharacterized protein</fullName>
    </submittedName>
</protein>
<evidence type="ECO:0000313" key="2">
    <source>
        <dbReference type="EMBL" id="PQJ97553.1"/>
    </source>
</evidence>
<keyword evidence="1" id="KW-0812">Transmembrane</keyword>
<dbReference type="EMBL" id="PPGH01000010">
    <property type="protein sequence ID" value="PQJ97553.1"/>
    <property type="molecule type" value="Genomic_DNA"/>
</dbReference>
<sequence length="61" mass="6078">MIIGGAGGGWLGSSIGIALLGTAISGMLPLAIIGAIILGNMMDSSDEMECPKCKATIKLKS</sequence>
<keyword evidence="3" id="KW-1185">Reference proteome</keyword>
<evidence type="ECO:0000256" key="1">
    <source>
        <dbReference type="SAM" id="Phobius"/>
    </source>
</evidence>
<accession>A0A2S7XVH9</accession>
<keyword evidence="1" id="KW-0472">Membrane</keyword>